<organism evidence="1 2">
    <name type="scientific">Scutellospora calospora</name>
    <dbReference type="NCBI Taxonomy" id="85575"/>
    <lineage>
        <taxon>Eukaryota</taxon>
        <taxon>Fungi</taxon>
        <taxon>Fungi incertae sedis</taxon>
        <taxon>Mucoromycota</taxon>
        <taxon>Glomeromycotina</taxon>
        <taxon>Glomeromycetes</taxon>
        <taxon>Diversisporales</taxon>
        <taxon>Gigasporaceae</taxon>
        <taxon>Scutellospora</taxon>
    </lineage>
</organism>
<dbReference type="Proteomes" id="UP000789860">
    <property type="component" value="Unassembled WGS sequence"/>
</dbReference>
<dbReference type="EMBL" id="CAJVPM010026862">
    <property type="protein sequence ID" value="CAG8663770.1"/>
    <property type="molecule type" value="Genomic_DNA"/>
</dbReference>
<reference evidence="1" key="1">
    <citation type="submission" date="2021-06" db="EMBL/GenBank/DDBJ databases">
        <authorList>
            <person name="Kallberg Y."/>
            <person name="Tangrot J."/>
            <person name="Rosling A."/>
        </authorList>
    </citation>
    <scope>NUCLEOTIDE SEQUENCE</scope>
    <source>
        <strain evidence="1">AU212A</strain>
    </source>
</reference>
<proteinExistence type="predicted"/>
<gene>
    <name evidence="1" type="ORF">SCALOS_LOCUS9127</name>
</gene>
<protein>
    <submittedName>
        <fullName evidence="1">10501_t:CDS:1</fullName>
    </submittedName>
</protein>
<accession>A0ACA9NQ07</accession>
<keyword evidence="2" id="KW-1185">Reference proteome</keyword>
<evidence type="ECO:0000313" key="2">
    <source>
        <dbReference type="Proteomes" id="UP000789860"/>
    </source>
</evidence>
<sequence>VITDIANFLSSTFREENSNDPRSLKRKFDLDCMQAEVAKFGQNDVPPSSYPPIMSYHPNYHREGMHPSRSMSTPQPMVGVESSSSYHPSQISDADYRPSSISELHRSSAKIYSHSPLSILPEIPFSHSLRPSTSYIRHRSLEPVTNTNLSRTMSTDAYRPSKPPSNSHHPQSSQYVHHTPHRSSTLPILTQSGSSSNRRASHPNTSLSFGSDSNLLNPPENNRYEKDDDTSTSKSQKPSSSPSSTSYAKSENPIVGNSTTARQRSPPLPDPPDNDVEYNKRCKRN</sequence>
<comment type="caution">
    <text evidence="1">The sequence shown here is derived from an EMBL/GenBank/DDBJ whole genome shotgun (WGS) entry which is preliminary data.</text>
</comment>
<evidence type="ECO:0000313" key="1">
    <source>
        <dbReference type="EMBL" id="CAG8663770.1"/>
    </source>
</evidence>
<feature type="non-terminal residue" evidence="1">
    <location>
        <position position="1"/>
    </location>
</feature>
<name>A0ACA9NQ07_9GLOM</name>